<evidence type="ECO:0000256" key="1">
    <source>
        <dbReference type="ARBA" id="ARBA00001864"/>
    </source>
</evidence>
<dbReference type="CDD" id="cd00466">
    <property type="entry name" value="DHQase_II"/>
    <property type="match status" value="1"/>
</dbReference>
<dbReference type="NCBIfam" id="TIGR01088">
    <property type="entry name" value="aroQ"/>
    <property type="match status" value="1"/>
</dbReference>
<dbReference type="HAMAP" id="MF_00169">
    <property type="entry name" value="AroQ"/>
    <property type="match status" value="1"/>
</dbReference>
<dbReference type="NCBIfam" id="NF003806">
    <property type="entry name" value="PRK05395.1-3"/>
    <property type="match status" value="1"/>
</dbReference>
<comment type="catalytic activity">
    <reaction evidence="1 8">
        <text>3-dehydroquinate = 3-dehydroshikimate + H2O</text>
        <dbReference type="Rhea" id="RHEA:21096"/>
        <dbReference type="ChEBI" id="CHEBI:15377"/>
        <dbReference type="ChEBI" id="CHEBI:16630"/>
        <dbReference type="ChEBI" id="CHEBI:32364"/>
        <dbReference type="EC" id="4.2.1.10"/>
    </reaction>
</comment>
<evidence type="ECO:0000256" key="2">
    <source>
        <dbReference type="ARBA" id="ARBA00003924"/>
    </source>
</evidence>
<dbReference type="STRING" id="1220578.FPE01S_02_06200"/>
<dbReference type="RefSeq" id="WP_046369381.1">
    <property type="nucleotide sequence ID" value="NZ_BBWV01000002.1"/>
</dbReference>
<evidence type="ECO:0000256" key="7">
    <source>
        <dbReference type="ARBA" id="ARBA00023239"/>
    </source>
</evidence>
<sequence>MKIAIINGPNLNLLGQREPGIYGDSAFEPFLDQLRIDFPEAEFSYYQSNVEGELINYLHQVGFDVSGIVMNPGGYTHTSVAIGDAIAAIPAPVVEVHISNVHAREAFRHISHVSAKAAGTICGLGLEGYALAVRYLLKQ</sequence>
<dbReference type="GO" id="GO:0009423">
    <property type="term" value="P:chorismate biosynthetic process"/>
    <property type="evidence" value="ECO:0007669"/>
    <property type="project" value="UniProtKB-UniRule"/>
</dbReference>
<dbReference type="Proteomes" id="UP000033121">
    <property type="component" value="Unassembled WGS sequence"/>
</dbReference>
<feature type="active site" description="Proton acceptor" evidence="8 9">
    <location>
        <position position="22"/>
    </location>
</feature>
<dbReference type="GO" id="GO:0019631">
    <property type="term" value="P:quinate catabolic process"/>
    <property type="evidence" value="ECO:0007669"/>
    <property type="project" value="TreeGrafter"/>
</dbReference>
<feature type="site" description="Transition state stabilizer" evidence="8 11">
    <location>
        <position position="17"/>
    </location>
</feature>
<feature type="binding site" evidence="8 10">
    <location>
        <position position="77"/>
    </location>
    <ligand>
        <name>substrate</name>
    </ligand>
</feature>
<dbReference type="Pfam" id="PF01220">
    <property type="entry name" value="DHquinase_II"/>
    <property type="match status" value="1"/>
</dbReference>
<dbReference type="PANTHER" id="PTHR21272:SF3">
    <property type="entry name" value="CATABOLIC 3-DEHYDROQUINASE"/>
    <property type="match status" value="1"/>
</dbReference>
<accession>A0A0E9N2G6</accession>
<dbReference type="InterPro" id="IPR036441">
    <property type="entry name" value="DHquinase_II_sf"/>
</dbReference>
<dbReference type="PIRSF" id="PIRSF001399">
    <property type="entry name" value="DHquinase_II"/>
    <property type="match status" value="1"/>
</dbReference>
<comment type="subunit">
    <text evidence="5 8">Homododecamer.</text>
</comment>
<dbReference type="GO" id="GO:0009073">
    <property type="term" value="P:aromatic amino acid family biosynthetic process"/>
    <property type="evidence" value="ECO:0007669"/>
    <property type="project" value="UniProtKB-KW"/>
</dbReference>
<dbReference type="Gene3D" id="3.40.50.9100">
    <property type="entry name" value="Dehydroquinase, class II"/>
    <property type="match status" value="1"/>
</dbReference>
<dbReference type="AlphaFoldDB" id="A0A0E9N2G6"/>
<dbReference type="SUPFAM" id="SSF52304">
    <property type="entry name" value="Type II 3-dehydroquinate dehydratase"/>
    <property type="match status" value="1"/>
</dbReference>
<evidence type="ECO:0000256" key="9">
    <source>
        <dbReference type="PIRSR" id="PIRSR001399-1"/>
    </source>
</evidence>
<dbReference type="UniPathway" id="UPA00053">
    <property type="reaction ID" value="UER00086"/>
</dbReference>
<dbReference type="PROSITE" id="PS01029">
    <property type="entry name" value="DEHYDROQUINASE_II"/>
    <property type="match status" value="1"/>
</dbReference>
<comment type="similarity">
    <text evidence="4 8">Belongs to the type-II 3-dehydroquinase family.</text>
</comment>
<proteinExistence type="inferred from homology"/>
<dbReference type="PANTHER" id="PTHR21272">
    <property type="entry name" value="CATABOLIC 3-DEHYDROQUINASE"/>
    <property type="match status" value="1"/>
</dbReference>
<evidence type="ECO:0000256" key="8">
    <source>
        <dbReference type="HAMAP-Rule" id="MF_00169"/>
    </source>
</evidence>
<dbReference type="EC" id="4.2.1.10" evidence="6 8"/>
<keyword evidence="13" id="KW-1185">Reference proteome</keyword>
<comment type="pathway">
    <text evidence="3 8">Metabolic intermediate biosynthesis; chorismate biosynthesis; chorismate from D-erythrose 4-phosphate and phosphoenolpyruvate: step 3/7.</text>
</comment>
<evidence type="ECO:0000256" key="5">
    <source>
        <dbReference type="ARBA" id="ARBA00011193"/>
    </source>
</evidence>
<feature type="binding site" evidence="8 10">
    <location>
        <position position="108"/>
    </location>
    <ligand>
        <name>substrate</name>
    </ligand>
</feature>
<evidence type="ECO:0000313" key="12">
    <source>
        <dbReference type="EMBL" id="GAO43515.1"/>
    </source>
</evidence>
<evidence type="ECO:0000256" key="6">
    <source>
        <dbReference type="ARBA" id="ARBA00012060"/>
    </source>
</evidence>
<dbReference type="InterPro" id="IPR001874">
    <property type="entry name" value="DHquinase_II"/>
</dbReference>
<comment type="caution">
    <text evidence="12">The sequence shown here is derived from an EMBL/GenBank/DDBJ whole genome shotgun (WGS) entry which is preliminary data.</text>
</comment>
<evidence type="ECO:0000256" key="3">
    <source>
        <dbReference type="ARBA" id="ARBA00004902"/>
    </source>
</evidence>
<evidence type="ECO:0000256" key="11">
    <source>
        <dbReference type="PIRSR" id="PIRSR001399-3"/>
    </source>
</evidence>
<protein>
    <recommendedName>
        <fullName evidence="6 8">3-dehydroquinate dehydratase</fullName>
        <shortName evidence="8">3-dehydroquinase</shortName>
        <ecNumber evidence="6 8">4.2.1.10</ecNumber>
    </recommendedName>
    <alternativeName>
        <fullName evidence="8">Type II DHQase</fullName>
    </alternativeName>
</protein>
<organism evidence="12 13">
    <name type="scientific">Flavihumibacter petaseus NBRC 106054</name>
    <dbReference type="NCBI Taxonomy" id="1220578"/>
    <lineage>
        <taxon>Bacteria</taxon>
        <taxon>Pseudomonadati</taxon>
        <taxon>Bacteroidota</taxon>
        <taxon>Chitinophagia</taxon>
        <taxon>Chitinophagales</taxon>
        <taxon>Chitinophagaceae</taxon>
        <taxon>Flavihumibacter</taxon>
    </lineage>
</organism>
<dbReference type="OrthoDB" id="9790793at2"/>
<evidence type="ECO:0000256" key="4">
    <source>
        <dbReference type="ARBA" id="ARBA00011037"/>
    </source>
</evidence>
<keyword evidence="8" id="KW-0028">Amino-acid biosynthesis</keyword>
<dbReference type="EMBL" id="BBWV01000002">
    <property type="protein sequence ID" value="GAO43515.1"/>
    <property type="molecule type" value="Genomic_DNA"/>
</dbReference>
<dbReference type="NCBIfam" id="NF003805">
    <property type="entry name" value="PRK05395.1-2"/>
    <property type="match status" value="1"/>
</dbReference>
<reference evidence="12 13" key="1">
    <citation type="submission" date="2015-04" db="EMBL/GenBank/DDBJ databases">
        <title>Whole genome shotgun sequence of Flavihumibacter petaseus NBRC 106054.</title>
        <authorList>
            <person name="Miyazawa S."/>
            <person name="Hosoyama A."/>
            <person name="Hashimoto M."/>
            <person name="Noguchi M."/>
            <person name="Tsuchikane K."/>
            <person name="Ohji S."/>
            <person name="Yamazoe A."/>
            <person name="Ichikawa N."/>
            <person name="Kimura A."/>
            <person name="Fujita N."/>
        </authorList>
    </citation>
    <scope>NUCLEOTIDE SEQUENCE [LARGE SCALE GENOMIC DNA]</scope>
    <source>
        <strain evidence="12 13">NBRC 106054</strain>
    </source>
</reference>
<keyword evidence="8" id="KW-0057">Aromatic amino acid biosynthesis</keyword>
<feature type="active site" description="Proton donor" evidence="8 9">
    <location>
        <position position="97"/>
    </location>
</feature>
<feature type="binding site" evidence="8 10">
    <location>
        <position position="84"/>
    </location>
    <ligand>
        <name>substrate</name>
    </ligand>
</feature>
<dbReference type="GO" id="GO:0003855">
    <property type="term" value="F:3-dehydroquinate dehydratase activity"/>
    <property type="evidence" value="ECO:0007669"/>
    <property type="project" value="UniProtKB-UniRule"/>
</dbReference>
<feature type="binding site" evidence="8 10">
    <location>
        <position position="71"/>
    </location>
    <ligand>
        <name>substrate</name>
    </ligand>
</feature>
<evidence type="ECO:0000256" key="10">
    <source>
        <dbReference type="PIRSR" id="PIRSR001399-2"/>
    </source>
</evidence>
<name>A0A0E9N2G6_9BACT</name>
<feature type="binding site" evidence="8 10">
    <location>
        <begin position="98"/>
        <end position="99"/>
    </location>
    <ligand>
        <name>substrate</name>
    </ligand>
</feature>
<dbReference type="InterPro" id="IPR018509">
    <property type="entry name" value="DHquinase_II_CS"/>
</dbReference>
<comment type="function">
    <text evidence="2 8">Catalyzes a trans-dehydration via an enolate intermediate.</text>
</comment>
<keyword evidence="7 8" id="KW-0456">Lyase</keyword>
<gene>
    <name evidence="8 12" type="primary">aroQ</name>
    <name evidence="12" type="ORF">FPE01S_02_06200</name>
</gene>
<dbReference type="NCBIfam" id="NF003807">
    <property type="entry name" value="PRK05395.1-4"/>
    <property type="match status" value="1"/>
</dbReference>
<dbReference type="GO" id="GO:0008652">
    <property type="term" value="P:amino acid biosynthetic process"/>
    <property type="evidence" value="ECO:0007669"/>
    <property type="project" value="UniProtKB-KW"/>
</dbReference>
<evidence type="ECO:0000313" key="13">
    <source>
        <dbReference type="Proteomes" id="UP000033121"/>
    </source>
</evidence>